<evidence type="ECO:0000313" key="9">
    <source>
        <dbReference type="Proteomes" id="UP001419268"/>
    </source>
</evidence>
<keyword evidence="5" id="KW-0539">Nucleus</keyword>
<protein>
    <recommendedName>
        <fullName evidence="7">TF-B3 domain-containing protein</fullName>
    </recommendedName>
</protein>
<evidence type="ECO:0000256" key="5">
    <source>
        <dbReference type="ARBA" id="ARBA00023242"/>
    </source>
</evidence>
<keyword evidence="2" id="KW-0805">Transcription regulation</keyword>
<dbReference type="SUPFAM" id="SSF101936">
    <property type="entry name" value="DNA-binding pseudobarrel domain"/>
    <property type="match status" value="1"/>
</dbReference>
<keyword evidence="4" id="KW-0804">Transcription</keyword>
<dbReference type="InterPro" id="IPR044800">
    <property type="entry name" value="LEC2-like"/>
</dbReference>
<dbReference type="GO" id="GO:0005634">
    <property type="term" value="C:nucleus"/>
    <property type="evidence" value="ECO:0007669"/>
    <property type="project" value="UniProtKB-SubCell"/>
</dbReference>
<evidence type="ECO:0000259" key="7">
    <source>
        <dbReference type="PROSITE" id="PS50863"/>
    </source>
</evidence>
<proteinExistence type="predicted"/>
<dbReference type="Gene3D" id="2.40.330.10">
    <property type="entry name" value="DNA-binding pseudobarrel domain"/>
    <property type="match status" value="1"/>
</dbReference>
<accession>A0AAP0PUD5</accession>
<dbReference type="InterPro" id="IPR003340">
    <property type="entry name" value="B3_DNA-bd"/>
</dbReference>
<feature type="domain" description="TF-B3" evidence="7">
    <location>
        <begin position="81"/>
        <end position="193"/>
    </location>
</feature>
<dbReference type="SMART" id="SM01019">
    <property type="entry name" value="B3"/>
    <property type="match status" value="1"/>
</dbReference>
<feature type="compositionally biased region" description="Low complexity" evidence="6">
    <location>
        <begin position="296"/>
        <end position="307"/>
    </location>
</feature>
<evidence type="ECO:0000256" key="3">
    <source>
        <dbReference type="ARBA" id="ARBA00023125"/>
    </source>
</evidence>
<keyword evidence="9" id="KW-1185">Reference proteome</keyword>
<dbReference type="GO" id="GO:0003700">
    <property type="term" value="F:DNA-binding transcription factor activity"/>
    <property type="evidence" value="ECO:0007669"/>
    <property type="project" value="InterPro"/>
</dbReference>
<dbReference type="Pfam" id="PF02362">
    <property type="entry name" value="B3"/>
    <property type="match status" value="1"/>
</dbReference>
<evidence type="ECO:0000313" key="8">
    <source>
        <dbReference type="EMBL" id="KAK9156803.1"/>
    </source>
</evidence>
<reference evidence="8 9" key="1">
    <citation type="submission" date="2024-01" db="EMBL/GenBank/DDBJ databases">
        <title>Genome assemblies of Stephania.</title>
        <authorList>
            <person name="Yang L."/>
        </authorList>
    </citation>
    <scope>NUCLEOTIDE SEQUENCE [LARGE SCALE GENOMIC DNA]</scope>
    <source>
        <strain evidence="8">JXDWG</strain>
        <tissue evidence="8">Leaf</tissue>
    </source>
</reference>
<name>A0AAP0PUD5_9MAGN</name>
<comment type="caution">
    <text evidence="8">The sequence shown here is derived from an EMBL/GenBank/DDBJ whole genome shotgun (WGS) entry which is preliminary data.</text>
</comment>
<dbReference type="PANTHER" id="PTHR31140">
    <property type="entry name" value="B3 DOMAIN-CONTAINING TRANSCRIPTION FACTOR ABI3"/>
    <property type="match status" value="1"/>
</dbReference>
<feature type="compositionally biased region" description="Low complexity" evidence="6">
    <location>
        <begin position="38"/>
        <end position="59"/>
    </location>
</feature>
<comment type="subcellular location">
    <subcellularLocation>
        <location evidence="1">Nucleus</location>
    </subcellularLocation>
</comment>
<evidence type="ECO:0000256" key="6">
    <source>
        <dbReference type="SAM" id="MobiDB-lite"/>
    </source>
</evidence>
<dbReference type="GO" id="GO:0003677">
    <property type="term" value="F:DNA binding"/>
    <property type="evidence" value="ECO:0007669"/>
    <property type="project" value="UniProtKB-KW"/>
</dbReference>
<dbReference type="PROSITE" id="PS50863">
    <property type="entry name" value="B3"/>
    <property type="match status" value="1"/>
</dbReference>
<organism evidence="8 9">
    <name type="scientific">Stephania cephalantha</name>
    <dbReference type="NCBI Taxonomy" id="152367"/>
    <lineage>
        <taxon>Eukaryota</taxon>
        <taxon>Viridiplantae</taxon>
        <taxon>Streptophyta</taxon>
        <taxon>Embryophyta</taxon>
        <taxon>Tracheophyta</taxon>
        <taxon>Spermatophyta</taxon>
        <taxon>Magnoliopsida</taxon>
        <taxon>Ranunculales</taxon>
        <taxon>Menispermaceae</taxon>
        <taxon>Menispermoideae</taxon>
        <taxon>Cissampelideae</taxon>
        <taxon>Stephania</taxon>
    </lineage>
</organism>
<evidence type="ECO:0000256" key="1">
    <source>
        <dbReference type="ARBA" id="ARBA00004123"/>
    </source>
</evidence>
<dbReference type="InterPro" id="IPR015300">
    <property type="entry name" value="DNA-bd_pseudobarrel_sf"/>
</dbReference>
<gene>
    <name evidence="8" type="ORF">Scep_003377</name>
</gene>
<dbReference type="EMBL" id="JBBNAG010000002">
    <property type="protein sequence ID" value="KAK9156803.1"/>
    <property type="molecule type" value="Genomic_DNA"/>
</dbReference>
<dbReference type="AlphaFoldDB" id="A0AAP0PUD5"/>
<keyword evidence="3" id="KW-0238">DNA-binding</keyword>
<feature type="region of interest" description="Disordered" evidence="6">
    <location>
        <begin position="288"/>
        <end position="307"/>
    </location>
</feature>
<feature type="region of interest" description="Disordered" evidence="6">
    <location>
        <begin position="37"/>
        <end position="66"/>
    </location>
</feature>
<evidence type="ECO:0000256" key="2">
    <source>
        <dbReference type="ARBA" id="ARBA00023015"/>
    </source>
</evidence>
<dbReference type="CDD" id="cd10017">
    <property type="entry name" value="B3_DNA"/>
    <property type="match status" value="1"/>
</dbReference>
<evidence type="ECO:0000256" key="4">
    <source>
        <dbReference type="ARBA" id="ARBA00023163"/>
    </source>
</evidence>
<dbReference type="Proteomes" id="UP001419268">
    <property type="component" value="Unassembled WGS sequence"/>
</dbReference>
<dbReference type="PANTHER" id="PTHR31140:SF70">
    <property type="entry name" value="B3 DOMAIN-CONTAINING PROTEIN OS11G0156000"/>
    <property type="match status" value="1"/>
</dbReference>
<sequence>MMNITSSQTPNTTQKRLFLRHHPNIPTSTMIMITNMKSQQQQQQQTLTLSSSSSSSSSSILDNNIEDDQVVVKEEETEQMFEKPLTPSDVGKLNRLVIPKQHAEKYFPLDRVDSAETTALLSFEDESGKSWKFRYSYWNSSQSYVLTKGWTRFVKEKRLHAGDVVSFQRRPLRRLDRDDEDNGRRFFIRWRRGASPTPIHDHDPNPMLITTSLVNSTLPAAVATWTQMCFATAAPPTYLHHQPPLLDQYHHHNHQYTTHHAGEPVVRRQPRGSWKRLRLFGVNLDCHQLDDEPESEGSSPFGSSFSGQDQTHLVYSQAHGSSTSHV</sequence>